<dbReference type="OMA" id="VPPGWPD"/>
<proteinExistence type="predicted"/>
<gene>
    <name evidence="2" type="ORF">T459_11066</name>
</gene>
<keyword evidence="3" id="KW-1185">Reference proteome</keyword>
<sequence>MSSTLMAISQCLFKKKISLCHSTSIASLMAKTLRVDCHTLTFLKNSSISYYYNYLSDLNPIEIPPEKPGKEPPLSPPSPSPDFPSPDMPGPPPEIVPPGGPDVVPPTEPEVVPPGWPDVTPPEIVPPTGPDVVPPKGPEPTA</sequence>
<dbReference type="EMBL" id="AYRZ02000004">
    <property type="protein sequence ID" value="PHT82623.1"/>
    <property type="molecule type" value="Genomic_DNA"/>
</dbReference>
<protein>
    <submittedName>
        <fullName evidence="2">Uncharacterized protein</fullName>
    </submittedName>
</protein>
<dbReference type="AlphaFoldDB" id="A0A2G2ZKX7"/>
<accession>A0A2G2ZKX7</accession>
<feature type="region of interest" description="Disordered" evidence="1">
    <location>
        <begin position="61"/>
        <end position="142"/>
    </location>
</feature>
<comment type="caution">
    <text evidence="2">The sequence shown here is derived from an EMBL/GenBank/DDBJ whole genome shotgun (WGS) entry which is preliminary data.</text>
</comment>
<evidence type="ECO:0000256" key="1">
    <source>
        <dbReference type="SAM" id="MobiDB-lite"/>
    </source>
</evidence>
<dbReference type="Proteomes" id="UP000222542">
    <property type="component" value="Unassembled WGS sequence"/>
</dbReference>
<evidence type="ECO:0000313" key="3">
    <source>
        <dbReference type="Proteomes" id="UP000222542"/>
    </source>
</evidence>
<name>A0A2G2ZKX7_CAPAN</name>
<evidence type="ECO:0000313" key="2">
    <source>
        <dbReference type="EMBL" id="PHT82623.1"/>
    </source>
</evidence>
<reference evidence="2 3" key="1">
    <citation type="journal article" date="2014" name="Nat. Genet.">
        <title>Genome sequence of the hot pepper provides insights into the evolution of pungency in Capsicum species.</title>
        <authorList>
            <person name="Kim S."/>
            <person name="Park M."/>
            <person name="Yeom S.I."/>
            <person name="Kim Y.M."/>
            <person name="Lee J.M."/>
            <person name="Lee H.A."/>
            <person name="Seo E."/>
            <person name="Choi J."/>
            <person name="Cheong K."/>
            <person name="Kim K.T."/>
            <person name="Jung K."/>
            <person name="Lee G.W."/>
            <person name="Oh S.K."/>
            <person name="Bae C."/>
            <person name="Kim S.B."/>
            <person name="Lee H.Y."/>
            <person name="Kim S.Y."/>
            <person name="Kim M.S."/>
            <person name="Kang B.C."/>
            <person name="Jo Y.D."/>
            <person name="Yang H.B."/>
            <person name="Jeong H.J."/>
            <person name="Kang W.H."/>
            <person name="Kwon J.K."/>
            <person name="Shin C."/>
            <person name="Lim J.Y."/>
            <person name="Park J.H."/>
            <person name="Huh J.H."/>
            <person name="Kim J.S."/>
            <person name="Kim B.D."/>
            <person name="Cohen O."/>
            <person name="Paran I."/>
            <person name="Suh M.C."/>
            <person name="Lee S.B."/>
            <person name="Kim Y.K."/>
            <person name="Shin Y."/>
            <person name="Noh S.J."/>
            <person name="Park J."/>
            <person name="Seo Y.S."/>
            <person name="Kwon S.Y."/>
            <person name="Kim H.A."/>
            <person name="Park J.M."/>
            <person name="Kim H.J."/>
            <person name="Choi S.B."/>
            <person name="Bosland P.W."/>
            <person name="Reeves G."/>
            <person name="Jo S.H."/>
            <person name="Lee B.W."/>
            <person name="Cho H.T."/>
            <person name="Choi H.S."/>
            <person name="Lee M.S."/>
            <person name="Yu Y."/>
            <person name="Do Choi Y."/>
            <person name="Park B.S."/>
            <person name="van Deynze A."/>
            <person name="Ashrafi H."/>
            <person name="Hill T."/>
            <person name="Kim W.T."/>
            <person name="Pai H.S."/>
            <person name="Ahn H.K."/>
            <person name="Yeam I."/>
            <person name="Giovannoni J.J."/>
            <person name="Rose J.K."/>
            <person name="Sorensen I."/>
            <person name="Lee S.J."/>
            <person name="Kim R.W."/>
            <person name="Choi I.Y."/>
            <person name="Choi B.S."/>
            <person name="Lim J.S."/>
            <person name="Lee Y.H."/>
            <person name="Choi D."/>
        </authorList>
    </citation>
    <scope>NUCLEOTIDE SEQUENCE [LARGE SCALE GENOMIC DNA]</scope>
    <source>
        <strain evidence="3">cv. CM334</strain>
    </source>
</reference>
<dbReference type="Gramene" id="PHT82623">
    <property type="protein sequence ID" value="PHT82623"/>
    <property type="gene ID" value="T459_11066"/>
</dbReference>
<dbReference type="STRING" id="4072.A0A2G2ZKX7"/>
<feature type="compositionally biased region" description="Pro residues" evidence="1">
    <location>
        <begin position="71"/>
        <end position="142"/>
    </location>
</feature>
<reference evidence="2 3" key="2">
    <citation type="journal article" date="2017" name="Genome Biol.">
        <title>New reference genome sequences of hot pepper reveal the massive evolution of plant disease-resistance genes by retroduplication.</title>
        <authorList>
            <person name="Kim S."/>
            <person name="Park J."/>
            <person name="Yeom S.I."/>
            <person name="Kim Y.M."/>
            <person name="Seo E."/>
            <person name="Kim K.T."/>
            <person name="Kim M.S."/>
            <person name="Lee J.M."/>
            <person name="Cheong K."/>
            <person name="Shin H.S."/>
            <person name="Kim S.B."/>
            <person name="Han K."/>
            <person name="Lee J."/>
            <person name="Park M."/>
            <person name="Lee H.A."/>
            <person name="Lee H.Y."/>
            <person name="Lee Y."/>
            <person name="Oh S."/>
            <person name="Lee J.H."/>
            <person name="Choi E."/>
            <person name="Choi E."/>
            <person name="Lee S.E."/>
            <person name="Jeon J."/>
            <person name="Kim H."/>
            <person name="Choi G."/>
            <person name="Song H."/>
            <person name="Lee J."/>
            <person name="Lee S.C."/>
            <person name="Kwon J.K."/>
            <person name="Lee H.Y."/>
            <person name="Koo N."/>
            <person name="Hong Y."/>
            <person name="Kim R.W."/>
            <person name="Kang W.H."/>
            <person name="Huh J.H."/>
            <person name="Kang B.C."/>
            <person name="Yang T.J."/>
            <person name="Lee Y.H."/>
            <person name="Bennetzen J.L."/>
            <person name="Choi D."/>
        </authorList>
    </citation>
    <scope>NUCLEOTIDE SEQUENCE [LARGE SCALE GENOMIC DNA]</scope>
    <source>
        <strain evidence="3">cv. CM334</strain>
    </source>
</reference>
<organism evidence="2 3">
    <name type="scientific">Capsicum annuum</name>
    <name type="common">Capsicum pepper</name>
    <dbReference type="NCBI Taxonomy" id="4072"/>
    <lineage>
        <taxon>Eukaryota</taxon>
        <taxon>Viridiplantae</taxon>
        <taxon>Streptophyta</taxon>
        <taxon>Embryophyta</taxon>
        <taxon>Tracheophyta</taxon>
        <taxon>Spermatophyta</taxon>
        <taxon>Magnoliopsida</taxon>
        <taxon>eudicotyledons</taxon>
        <taxon>Gunneridae</taxon>
        <taxon>Pentapetalae</taxon>
        <taxon>asterids</taxon>
        <taxon>lamiids</taxon>
        <taxon>Solanales</taxon>
        <taxon>Solanaceae</taxon>
        <taxon>Solanoideae</taxon>
        <taxon>Capsiceae</taxon>
        <taxon>Capsicum</taxon>
    </lineage>
</organism>